<evidence type="ECO:0000313" key="2">
    <source>
        <dbReference type="Proteomes" id="UP000530268"/>
    </source>
</evidence>
<gene>
    <name evidence="1" type="ORF">GGR95_002478</name>
</gene>
<comment type="caution">
    <text evidence="1">The sequence shown here is derived from an EMBL/GenBank/DDBJ whole genome shotgun (WGS) entry which is preliminary data.</text>
</comment>
<proteinExistence type="predicted"/>
<keyword evidence="2" id="KW-1185">Reference proteome</keyword>
<accession>A0A7W6EBQ7</accession>
<name>A0A7W6EBQ7_9RHOB</name>
<reference evidence="1 2" key="1">
    <citation type="submission" date="2020-08" db="EMBL/GenBank/DDBJ databases">
        <title>Genomic Encyclopedia of Type Strains, Phase IV (KMG-IV): sequencing the most valuable type-strain genomes for metagenomic binning, comparative biology and taxonomic classification.</title>
        <authorList>
            <person name="Goeker M."/>
        </authorList>
    </citation>
    <scope>NUCLEOTIDE SEQUENCE [LARGE SCALE GENOMIC DNA]</scope>
    <source>
        <strain evidence="1 2">DSM 102234</strain>
    </source>
</reference>
<dbReference type="AlphaFoldDB" id="A0A7W6EBQ7"/>
<sequence>MRFLNIEEEALKIVFTQVELGPRNVSRSFCALGGQTERLALRLDQKRVPWLSWLKILKVNVGRSGEGKLF</sequence>
<dbReference type="EMBL" id="JACIEI010000008">
    <property type="protein sequence ID" value="MBB3994829.1"/>
    <property type="molecule type" value="Genomic_DNA"/>
</dbReference>
<organism evidence="1 2">
    <name type="scientific">Sulfitobacter undariae</name>
    <dbReference type="NCBI Taxonomy" id="1563671"/>
    <lineage>
        <taxon>Bacteria</taxon>
        <taxon>Pseudomonadati</taxon>
        <taxon>Pseudomonadota</taxon>
        <taxon>Alphaproteobacteria</taxon>
        <taxon>Rhodobacterales</taxon>
        <taxon>Roseobacteraceae</taxon>
        <taxon>Sulfitobacter</taxon>
    </lineage>
</organism>
<evidence type="ECO:0000313" key="1">
    <source>
        <dbReference type="EMBL" id="MBB3994829.1"/>
    </source>
</evidence>
<protein>
    <submittedName>
        <fullName evidence="1">Uncharacterized protein</fullName>
    </submittedName>
</protein>
<dbReference type="Proteomes" id="UP000530268">
    <property type="component" value="Unassembled WGS sequence"/>
</dbReference>